<evidence type="ECO:0000256" key="1">
    <source>
        <dbReference type="SAM" id="MobiDB-lite"/>
    </source>
</evidence>
<name>A0A7S3JVI6_9STRA</name>
<feature type="compositionally biased region" description="Acidic residues" evidence="1">
    <location>
        <begin position="209"/>
        <end position="218"/>
    </location>
</feature>
<dbReference type="AlphaFoldDB" id="A0A7S3JVI6"/>
<feature type="compositionally biased region" description="Acidic residues" evidence="1">
    <location>
        <begin position="173"/>
        <end position="186"/>
    </location>
</feature>
<accession>A0A7S3JVI6</accession>
<protein>
    <submittedName>
        <fullName evidence="2">Uncharacterized protein</fullName>
    </submittedName>
</protein>
<sequence>MNAIAVSTILIPVRIVARKYYERQEKIAQLNDPCRPWEQSTAKQILHIELMQDEKIVQRLGSVEIDLLCPLDTARELFRRALWQNFNNENVGGSYDFLRDGNPVNTIDERTIKLAKISSKERNADTEELEFRLSISKVAGGKHIDLEPYYPKTKSDTERRRHREDKRNKDLWTDDEEENLSDEDDEKSMTAPIPLPDTSPTDDALVALDQDEVEEKNN</sequence>
<feature type="compositionally biased region" description="Basic and acidic residues" evidence="1">
    <location>
        <begin position="153"/>
        <end position="172"/>
    </location>
</feature>
<organism evidence="2">
    <name type="scientific">Aureoumbra lagunensis</name>
    <dbReference type="NCBI Taxonomy" id="44058"/>
    <lineage>
        <taxon>Eukaryota</taxon>
        <taxon>Sar</taxon>
        <taxon>Stramenopiles</taxon>
        <taxon>Ochrophyta</taxon>
        <taxon>Pelagophyceae</taxon>
        <taxon>Pelagomonadales</taxon>
        <taxon>Aureoumbra</taxon>
    </lineage>
</organism>
<reference evidence="2" key="1">
    <citation type="submission" date="2021-01" db="EMBL/GenBank/DDBJ databases">
        <authorList>
            <person name="Corre E."/>
            <person name="Pelletier E."/>
            <person name="Niang G."/>
            <person name="Scheremetjew M."/>
            <person name="Finn R."/>
            <person name="Kale V."/>
            <person name="Holt S."/>
            <person name="Cochrane G."/>
            <person name="Meng A."/>
            <person name="Brown T."/>
            <person name="Cohen L."/>
        </authorList>
    </citation>
    <scope>NUCLEOTIDE SEQUENCE</scope>
    <source>
        <strain evidence="2">CCMP1510</strain>
    </source>
</reference>
<feature type="region of interest" description="Disordered" evidence="1">
    <location>
        <begin position="146"/>
        <end position="218"/>
    </location>
</feature>
<evidence type="ECO:0000313" key="2">
    <source>
        <dbReference type="EMBL" id="CAE0364186.1"/>
    </source>
</evidence>
<proteinExistence type="predicted"/>
<gene>
    <name evidence="2" type="ORF">ALAG00032_LOCUS4927</name>
</gene>
<dbReference type="EMBL" id="HBIJ01007007">
    <property type="protein sequence ID" value="CAE0364186.1"/>
    <property type="molecule type" value="Transcribed_RNA"/>
</dbReference>